<evidence type="ECO:0000256" key="4">
    <source>
        <dbReference type="ARBA" id="ARBA00023136"/>
    </source>
</evidence>
<feature type="transmembrane region" description="Helical" evidence="5">
    <location>
        <begin position="160"/>
        <end position="179"/>
    </location>
</feature>
<accession>A0AA41YWB1</accession>
<gene>
    <name evidence="7" type="ORF">M8523_10725</name>
</gene>
<keyword evidence="3 5" id="KW-1133">Transmembrane helix</keyword>
<feature type="domain" description="EamA" evidence="6">
    <location>
        <begin position="161"/>
        <end position="294"/>
    </location>
</feature>
<feature type="transmembrane region" description="Helical" evidence="5">
    <location>
        <begin position="222"/>
        <end position="242"/>
    </location>
</feature>
<evidence type="ECO:0000256" key="5">
    <source>
        <dbReference type="SAM" id="Phobius"/>
    </source>
</evidence>
<sequence length="318" mass="33255">MANRAAGAAMGGREWALLLALSGLWGGSFFFFKVLVTELPPFTVVLGRVGLAALALHLVILARGERMPAEPRLWLAFLGMGLLNNVIPFTLIVFGETRISSGLAAVLNATTPVFGVVVAHCLTTDEKMTRGKIAGVVFGFLGVTVLIGPGVLAGLGGGDLAGELACLLAALVYAFAGVYGRRFRHVPPIKVATGQITASTAILLPLALVVDRPWTLPVPSPATWAALMGIALLSTALAYILYFRILAVAGATNLLLVTFLLPISASLLGVLFLGEVATGRSALGMLFIGCGLAAIDGRLPRIVRRGFRAALPARRHQI</sequence>
<feature type="transmembrane region" description="Helical" evidence="5">
    <location>
        <begin position="191"/>
        <end position="210"/>
    </location>
</feature>
<protein>
    <submittedName>
        <fullName evidence="7">DMT family transporter</fullName>
    </submittedName>
</protein>
<keyword evidence="8" id="KW-1185">Reference proteome</keyword>
<evidence type="ECO:0000256" key="1">
    <source>
        <dbReference type="ARBA" id="ARBA00004141"/>
    </source>
</evidence>
<name>A0AA41YWB1_9HYPH</name>
<evidence type="ECO:0000256" key="2">
    <source>
        <dbReference type="ARBA" id="ARBA00022692"/>
    </source>
</evidence>
<evidence type="ECO:0000259" key="6">
    <source>
        <dbReference type="Pfam" id="PF00892"/>
    </source>
</evidence>
<evidence type="ECO:0000313" key="8">
    <source>
        <dbReference type="Proteomes" id="UP001165667"/>
    </source>
</evidence>
<feature type="transmembrane region" description="Helical" evidence="5">
    <location>
        <begin position="15"/>
        <end position="36"/>
    </location>
</feature>
<dbReference type="SUPFAM" id="SSF103481">
    <property type="entry name" value="Multidrug resistance efflux transporter EmrE"/>
    <property type="match status" value="2"/>
</dbReference>
<dbReference type="RefSeq" id="WP_282584862.1">
    <property type="nucleotide sequence ID" value="NZ_JAMOIM010000006.1"/>
</dbReference>
<feature type="domain" description="EamA" evidence="6">
    <location>
        <begin position="15"/>
        <end position="147"/>
    </location>
</feature>
<comment type="caution">
    <text evidence="7">The sequence shown here is derived from an EMBL/GenBank/DDBJ whole genome shotgun (WGS) entry which is preliminary data.</text>
</comment>
<feature type="transmembrane region" description="Helical" evidence="5">
    <location>
        <begin position="134"/>
        <end position="154"/>
    </location>
</feature>
<evidence type="ECO:0000256" key="3">
    <source>
        <dbReference type="ARBA" id="ARBA00022989"/>
    </source>
</evidence>
<dbReference type="PANTHER" id="PTHR32322">
    <property type="entry name" value="INNER MEMBRANE TRANSPORTER"/>
    <property type="match status" value="1"/>
</dbReference>
<dbReference type="Pfam" id="PF00892">
    <property type="entry name" value="EamA"/>
    <property type="match status" value="2"/>
</dbReference>
<proteinExistence type="predicted"/>
<dbReference type="InterPro" id="IPR037185">
    <property type="entry name" value="EmrE-like"/>
</dbReference>
<organism evidence="7 8">
    <name type="scientific">Lichenifustis flavocetrariae</name>
    <dbReference type="NCBI Taxonomy" id="2949735"/>
    <lineage>
        <taxon>Bacteria</taxon>
        <taxon>Pseudomonadati</taxon>
        <taxon>Pseudomonadota</taxon>
        <taxon>Alphaproteobacteria</taxon>
        <taxon>Hyphomicrobiales</taxon>
        <taxon>Lichenihabitantaceae</taxon>
        <taxon>Lichenifustis</taxon>
    </lineage>
</organism>
<evidence type="ECO:0000313" key="7">
    <source>
        <dbReference type="EMBL" id="MCW6508490.1"/>
    </source>
</evidence>
<dbReference type="Proteomes" id="UP001165667">
    <property type="component" value="Unassembled WGS sequence"/>
</dbReference>
<feature type="transmembrane region" description="Helical" evidence="5">
    <location>
        <begin position="254"/>
        <end position="274"/>
    </location>
</feature>
<feature type="transmembrane region" description="Helical" evidence="5">
    <location>
        <begin position="280"/>
        <end position="299"/>
    </location>
</feature>
<dbReference type="GO" id="GO:0016020">
    <property type="term" value="C:membrane"/>
    <property type="evidence" value="ECO:0007669"/>
    <property type="project" value="UniProtKB-SubCell"/>
</dbReference>
<dbReference type="AlphaFoldDB" id="A0AA41YWB1"/>
<reference evidence="7" key="1">
    <citation type="submission" date="2022-05" db="EMBL/GenBank/DDBJ databases">
        <authorList>
            <person name="Pankratov T."/>
        </authorList>
    </citation>
    <scope>NUCLEOTIDE SEQUENCE</scope>
    <source>
        <strain evidence="7">BP6-180914</strain>
    </source>
</reference>
<feature type="transmembrane region" description="Helical" evidence="5">
    <location>
        <begin position="42"/>
        <end position="61"/>
    </location>
</feature>
<dbReference type="InterPro" id="IPR000620">
    <property type="entry name" value="EamA_dom"/>
</dbReference>
<feature type="transmembrane region" description="Helical" evidence="5">
    <location>
        <begin position="73"/>
        <end position="95"/>
    </location>
</feature>
<dbReference type="EMBL" id="JAMOIM010000006">
    <property type="protein sequence ID" value="MCW6508490.1"/>
    <property type="molecule type" value="Genomic_DNA"/>
</dbReference>
<keyword evidence="2 5" id="KW-0812">Transmembrane</keyword>
<keyword evidence="4 5" id="KW-0472">Membrane</keyword>
<comment type="subcellular location">
    <subcellularLocation>
        <location evidence="1">Membrane</location>
        <topology evidence="1">Multi-pass membrane protein</topology>
    </subcellularLocation>
</comment>
<dbReference type="PANTHER" id="PTHR32322:SF9">
    <property type="entry name" value="AMINO-ACID METABOLITE EFFLUX PUMP-RELATED"/>
    <property type="match status" value="1"/>
</dbReference>
<feature type="transmembrane region" description="Helical" evidence="5">
    <location>
        <begin position="101"/>
        <end position="122"/>
    </location>
</feature>
<dbReference type="InterPro" id="IPR050638">
    <property type="entry name" value="AA-Vitamin_Transporters"/>
</dbReference>